<evidence type="ECO:0000313" key="3">
    <source>
        <dbReference type="EMBL" id="TCN25592.1"/>
    </source>
</evidence>
<keyword evidence="2" id="KW-0472">Membrane</keyword>
<feature type="region of interest" description="Disordered" evidence="1">
    <location>
        <begin position="64"/>
        <end position="86"/>
    </location>
</feature>
<keyword evidence="4" id="KW-1185">Reference proteome</keyword>
<evidence type="ECO:0008006" key="5">
    <source>
        <dbReference type="Google" id="ProtNLM"/>
    </source>
</evidence>
<evidence type="ECO:0000256" key="2">
    <source>
        <dbReference type="SAM" id="Phobius"/>
    </source>
</evidence>
<feature type="compositionally biased region" description="Basic and acidic residues" evidence="1">
    <location>
        <begin position="70"/>
        <end position="83"/>
    </location>
</feature>
<name>A0A4R2BGS5_9BACI</name>
<dbReference type="RefSeq" id="WP_132005483.1">
    <property type="nucleotide sequence ID" value="NZ_JABUHM010000003.1"/>
</dbReference>
<evidence type="ECO:0000313" key="4">
    <source>
        <dbReference type="Proteomes" id="UP000295689"/>
    </source>
</evidence>
<comment type="caution">
    <text evidence="3">The sequence shown here is derived from an EMBL/GenBank/DDBJ whole genome shotgun (WGS) entry which is preliminary data.</text>
</comment>
<feature type="compositionally biased region" description="Basic and acidic residues" evidence="1">
    <location>
        <begin position="113"/>
        <end position="122"/>
    </location>
</feature>
<dbReference type="EMBL" id="SLVV01000005">
    <property type="protein sequence ID" value="TCN25592.1"/>
    <property type="molecule type" value="Genomic_DNA"/>
</dbReference>
<accession>A0A4R2BGS5</accession>
<protein>
    <recommendedName>
        <fullName evidence="5">Coupling factor for flagellin transcription and translation</fullName>
    </recommendedName>
</protein>
<dbReference type="Proteomes" id="UP000295689">
    <property type="component" value="Unassembled WGS sequence"/>
</dbReference>
<proteinExistence type="predicted"/>
<sequence length="168" mass="19214">MTTILLLLSFLLNIVIIFAIIVLYLRQNRLLQSEKKQEKMISEFEELFSGYLFEMKEENDQFLQKMNSIDSKDGKKETKEPVPKKGKVSYRMVQDAYAPKQQQEALFENGGGGEEHVPESKGKNAAGESSLLNRIQDLKREGDSIDEIAKKLGKGKTEIELLLKFQKN</sequence>
<keyword evidence="2" id="KW-1133">Transmembrane helix</keyword>
<keyword evidence="2" id="KW-0812">Transmembrane</keyword>
<dbReference type="AlphaFoldDB" id="A0A4R2BGS5"/>
<reference evidence="3 4" key="1">
    <citation type="journal article" date="2015" name="Stand. Genomic Sci.">
        <title>Genomic Encyclopedia of Bacterial and Archaeal Type Strains, Phase III: the genomes of soil and plant-associated and newly described type strains.</title>
        <authorList>
            <person name="Whitman W.B."/>
            <person name="Woyke T."/>
            <person name="Klenk H.P."/>
            <person name="Zhou Y."/>
            <person name="Lilburn T.G."/>
            <person name="Beck B.J."/>
            <person name="De Vos P."/>
            <person name="Vandamme P."/>
            <person name="Eisen J.A."/>
            <person name="Garrity G."/>
            <person name="Hugenholtz P."/>
            <person name="Kyrpides N.C."/>
        </authorList>
    </citation>
    <scope>NUCLEOTIDE SEQUENCE [LARGE SCALE GENOMIC DNA]</scope>
    <source>
        <strain evidence="3 4">CV53</strain>
    </source>
</reference>
<gene>
    <name evidence="3" type="ORF">EV146_105250</name>
</gene>
<feature type="region of interest" description="Disordered" evidence="1">
    <location>
        <begin position="104"/>
        <end position="131"/>
    </location>
</feature>
<organism evidence="3 4">
    <name type="scientific">Mesobacillus foraminis</name>
    <dbReference type="NCBI Taxonomy" id="279826"/>
    <lineage>
        <taxon>Bacteria</taxon>
        <taxon>Bacillati</taxon>
        <taxon>Bacillota</taxon>
        <taxon>Bacilli</taxon>
        <taxon>Bacillales</taxon>
        <taxon>Bacillaceae</taxon>
        <taxon>Mesobacillus</taxon>
    </lineage>
</organism>
<feature type="transmembrane region" description="Helical" evidence="2">
    <location>
        <begin position="6"/>
        <end position="25"/>
    </location>
</feature>
<evidence type="ECO:0000256" key="1">
    <source>
        <dbReference type="SAM" id="MobiDB-lite"/>
    </source>
</evidence>